<accession>A0AAV5N3Z8</accession>
<dbReference type="Proteomes" id="UP001058124">
    <property type="component" value="Unassembled WGS sequence"/>
</dbReference>
<protein>
    <submittedName>
        <fullName evidence="5">Transcriptional regulator CsgD</fullName>
    </submittedName>
</protein>
<evidence type="ECO:0000313" key="6">
    <source>
        <dbReference type="Proteomes" id="UP001058124"/>
    </source>
</evidence>
<organism evidence="5 6">
    <name type="scientific">Leminorella grimontii</name>
    <dbReference type="NCBI Taxonomy" id="82981"/>
    <lineage>
        <taxon>Bacteria</taxon>
        <taxon>Pseudomonadati</taxon>
        <taxon>Pseudomonadota</taxon>
        <taxon>Gammaproteobacteria</taxon>
        <taxon>Enterobacterales</taxon>
        <taxon>Budviciaceae</taxon>
        <taxon>Leminorella</taxon>
    </lineage>
</organism>
<keyword evidence="6" id="KW-1185">Reference proteome</keyword>
<dbReference type="Gene3D" id="3.40.50.2300">
    <property type="match status" value="1"/>
</dbReference>
<dbReference type="EMBL" id="BRLH01000005">
    <property type="protein sequence ID" value="GKX56223.1"/>
    <property type="molecule type" value="Genomic_DNA"/>
</dbReference>
<dbReference type="PANTHER" id="PTHR44688:SF16">
    <property type="entry name" value="DNA-BINDING TRANSCRIPTIONAL ACTIVATOR DEVR_DOSR"/>
    <property type="match status" value="1"/>
</dbReference>
<dbReference type="NCBIfam" id="NF007505">
    <property type="entry name" value="PRK10100.1"/>
    <property type="match status" value="1"/>
</dbReference>
<dbReference type="SUPFAM" id="SSF46894">
    <property type="entry name" value="C-terminal effector domain of the bipartite response regulators"/>
    <property type="match status" value="1"/>
</dbReference>
<dbReference type="InterPro" id="IPR016032">
    <property type="entry name" value="Sig_transdc_resp-reg_C-effctor"/>
</dbReference>
<keyword evidence="3" id="KW-0804">Transcription</keyword>
<keyword evidence="1" id="KW-0805">Transcription regulation</keyword>
<dbReference type="PROSITE" id="PS00622">
    <property type="entry name" value="HTH_LUXR_1"/>
    <property type="match status" value="1"/>
</dbReference>
<dbReference type="Pfam" id="PF00196">
    <property type="entry name" value="GerE"/>
    <property type="match status" value="1"/>
</dbReference>
<gene>
    <name evidence="5" type="primary">csgD</name>
    <name evidence="5" type="ORF">SOASR030_23350</name>
</gene>
<dbReference type="Gene3D" id="1.10.10.10">
    <property type="entry name" value="Winged helix-like DNA-binding domain superfamily/Winged helix DNA-binding domain"/>
    <property type="match status" value="1"/>
</dbReference>
<keyword evidence="2" id="KW-0238">DNA-binding</keyword>
<dbReference type="InterPro" id="IPR036388">
    <property type="entry name" value="WH-like_DNA-bd_sf"/>
</dbReference>
<dbReference type="SMART" id="SM00421">
    <property type="entry name" value="HTH_LUXR"/>
    <property type="match status" value="1"/>
</dbReference>
<evidence type="ECO:0000256" key="2">
    <source>
        <dbReference type="ARBA" id="ARBA00023125"/>
    </source>
</evidence>
<dbReference type="CDD" id="cd06170">
    <property type="entry name" value="LuxR_C_like"/>
    <property type="match status" value="1"/>
</dbReference>
<dbReference type="GO" id="GO:0003677">
    <property type="term" value="F:DNA binding"/>
    <property type="evidence" value="ECO:0007669"/>
    <property type="project" value="UniProtKB-KW"/>
</dbReference>
<dbReference type="AlphaFoldDB" id="A0AAV5N3Z8"/>
<name>A0AAV5N3Z8_9GAMM</name>
<evidence type="ECO:0000256" key="1">
    <source>
        <dbReference type="ARBA" id="ARBA00023015"/>
    </source>
</evidence>
<sequence>MNNEVNNLLLLVTQPSLLATALLHQLETSFSVHVRLQNSDKPFDEFPPQAGTRFILFDLLGLDKKRTLYWQEAFNRQRANIKILLLNTPENYRIEEIERWPHVYAVFYLSTDRSKLLEGINSVMEGEYYFSQQLTSSLIERSRRYHFNHGDITSGLTQREKEILTKLSMGASNVEIANLLFISENTVKTHLYNLFRKISVKNRTQAASWANEHLRR</sequence>
<dbReference type="InterPro" id="IPR000792">
    <property type="entry name" value="Tscrpt_reg_LuxR_C"/>
</dbReference>
<evidence type="ECO:0000256" key="3">
    <source>
        <dbReference type="ARBA" id="ARBA00023163"/>
    </source>
</evidence>
<evidence type="ECO:0000313" key="5">
    <source>
        <dbReference type="EMBL" id="GKX56223.1"/>
    </source>
</evidence>
<evidence type="ECO:0000259" key="4">
    <source>
        <dbReference type="PROSITE" id="PS50043"/>
    </source>
</evidence>
<dbReference type="PANTHER" id="PTHR44688">
    <property type="entry name" value="DNA-BINDING TRANSCRIPTIONAL ACTIVATOR DEVR_DOSR"/>
    <property type="match status" value="1"/>
</dbReference>
<dbReference type="PRINTS" id="PR00038">
    <property type="entry name" value="HTHLUXR"/>
</dbReference>
<dbReference type="FunFam" id="1.10.10.10:FF:000153">
    <property type="entry name" value="LuxR family transcriptional regulator"/>
    <property type="match status" value="1"/>
</dbReference>
<dbReference type="GO" id="GO:0006355">
    <property type="term" value="P:regulation of DNA-templated transcription"/>
    <property type="evidence" value="ECO:0007669"/>
    <property type="project" value="InterPro"/>
</dbReference>
<proteinExistence type="predicted"/>
<dbReference type="PROSITE" id="PS50043">
    <property type="entry name" value="HTH_LUXR_2"/>
    <property type="match status" value="1"/>
</dbReference>
<feature type="domain" description="HTH luxR-type" evidence="4">
    <location>
        <begin position="149"/>
        <end position="214"/>
    </location>
</feature>
<reference evidence="5" key="1">
    <citation type="submission" date="2022-06" db="EMBL/GenBank/DDBJ databases">
        <title>Draft genome sequences of Leminorella grimontii str. JCM5902.</title>
        <authorList>
            <person name="Wakabayashi Y."/>
            <person name="Kojima K."/>
        </authorList>
    </citation>
    <scope>NUCLEOTIDE SEQUENCE</scope>
    <source>
        <strain evidence="5">JCM 5902</strain>
    </source>
</reference>
<comment type="caution">
    <text evidence="5">The sequence shown here is derived from an EMBL/GenBank/DDBJ whole genome shotgun (WGS) entry which is preliminary data.</text>
</comment>
<dbReference type="RefSeq" id="WP_027274738.1">
    <property type="nucleotide sequence ID" value="NZ_BRLH01000005.1"/>
</dbReference>